<gene>
    <name evidence="1" type="ORF">DI569_02740</name>
</gene>
<organism evidence="1 2">
    <name type="scientific">Sphingopyxis macrogoltabida</name>
    <name type="common">Sphingomonas macrogoltabidus</name>
    <dbReference type="NCBI Taxonomy" id="33050"/>
    <lineage>
        <taxon>Bacteria</taxon>
        <taxon>Pseudomonadati</taxon>
        <taxon>Pseudomonadota</taxon>
        <taxon>Alphaproteobacteria</taxon>
        <taxon>Sphingomonadales</taxon>
        <taxon>Sphingomonadaceae</taxon>
        <taxon>Sphingopyxis</taxon>
    </lineage>
</organism>
<accession>A0A2W5L3L3</accession>
<protein>
    <recommendedName>
        <fullName evidence="3">2'-5' RNA ligase</fullName>
    </recommendedName>
</protein>
<reference evidence="1 2" key="1">
    <citation type="submission" date="2017-08" db="EMBL/GenBank/DDBJ databases">
        <title>Infants hospitalized years apart are colonized by the same room-sourced microbial strains.</title>
        <authorList>
            <person name="Brooks B."/>
            <person name="Olm M.R."/>
            <person name="Firek B.A."/>
            <person name="Baker R."/>
            <person name="Thomas B.C."/>
            <person name="Morowitz M.J."/>
            <person name="Banfield J.F."/>
        </authorList>
    </citation>
    <scope>NUCLEOTIDE SEQUENCE [LARGE SCALE GENOMIC DNA]</scope>
    <source>
        <strain evidence="1">S2_005_003_R2_47</strain>
    </source>
</reference>
<dbReference type="EMBL" id="QFPJ01000004">
    <property type="protein sequence ID" value="PZQ23902.1"/>
    <property type="molecule type" value="Genomic_DNA"/>
</dbReference>
<dbReference type="AlphaFoldDB" id="A0A2W5L3L3"/>
<name>A0A2W5L3L3_SPHMC</name>
<dbReference type="SUPFAM" id="SSF55144">
    <property type="entry name" value="LigT-like"/>
    <property type="match status" value="1"/>
</dbReference>
<dbReference type="Proteomes" id="UP000248597">
    <property type="component" value="Unassembled WGS sequence"/>
</dbReference>
<evidence type="ECO:0000313" key="2">
    <source>
        <dbReference type="Proteomes" id="UP000248597"/>
    </source>
</evidence>
<evidence type="ECO:0008006" key="3">
    <source>
        <dbReference type="Google" id="ProtNLM"/>
    </source>
</evidence>
<evidence type="ECO:0000313" key="1">
    <source>
        <dbReference type="EMBL" id="PZQ23902.1"/>
    </source>
</evidence>
<proteinExistence type="predicted"/>
<comment type="caution">
    <text evidence="1">The sequence shown here is derived from an EMBL/GenBank/DDBJ whole genome shotgun (WGS) entry which is preliminary data.</text>
</comment>
<sequence length="187" mass="20419">MTERLYLIIRPPPDQRRQLDARRRMLELDRSYGAERFHLTVQPFGGIDRLTPAKRAALIAAITAIAIDAAPFRIVLDRVAGRQLIAGDGAAAIARLRRAVAASLAPVIAVPRYGGRPHVSLAYHGPRRAAAPVDAVAWTVREVRLIGSLLGRGRHIDYAALPFRPRQGELFGSLGDRAGQLPGRSSR</sequence>
<dbReference type="Pfam" id="PF13563">
    <property type="entry name" value="2_5_RNA_ligase2"/>
    <property type="match status" value="1"/>
</dbReference>
<dbReference type="InterPro" id="IPR009097">
    <property type="entry name" value="Cyclic_Pdiesterase"/>
</dbReference>
<dbReference type="Gene3D" id="3.90.1140.10">
    <property type="entry name" value="Cyclic phosphodiesterase"/>
    <property type="match status" value="1"/>
</dbReference>